<evidence type="ECO:0000313" key="8">
    <source>
        <dbReference type="EMBL" id="KAJ7339126.1"/>
    </source>
</evidence>
<dbReference type="PANTHER" id="PTHR11136">
    <property type="entry name" value="FOLYLPOLYGLUTAMATE SYNTHASE-RELATED"/>
    <property type="match status" value="1"/>
</dbReference>
<dbReference type="PROSITE" id="PS01012">
    <property type="entry name" value="FOLYLPOLYGLU_SYNT_2"/>
    <property type="match status" value="1"/>
</dbReference>
<dbReference type="SUPFAM" id="SSF52540">
    <property type="entry name" value="P-loop containing nucleoside triphosphate hydrolases"/>
    <property type="match status" value="1"/>
</dbReference>
<evidence type="ECO:0000256" key="1">
    <source>
        <dbReference type="ARBA" id="ARBA00008276"/>
    </source>
</evidence>
<dbReference type="InterPro" id="IPR036565">
    <property type="entry name" value="Mur-like_cat_sf"/>
</dbReference>
<dbReference type="InterPro" id="IPR027417">
    <property type="entry name" value="P-loop_NTPase"/>
</dbReference>
<name>A0AAD7EM07_9AGAR</name>
<dbReference type="InterPro" id="IPR001645">
    <property type="entry name" value="Folylpolyglutamate_synth"/>
</dbReference>
<feature type="compositionally biased region" description="Acidic residues" evidence="5">
    <location>
        <begin position="1091"/>
        <end position="1110"/>
    </location>
</feature>
<feature type="domain" description="Helicase ATP-binding" evidence="6">
    <location>
        <begin position="504"/>
        <end position="682"/>
    </location>
</feature>
<evidence type="ECO:0000256" key="4">
    <source>
        <dbReference type="ARBA" id="ARBA00022840"/>
    </source>
</evidence>
<proteinExistence type="inferred from homology"/>
<dbReference type="GO" id="GO:0005524">
    <property type="term" value="F:ATP binding"/>
    <property type="evidence" value="ECO:0007669"/>
    <property type="project" value="UniProtKB-KW"/>
</dbReference>
<keyword evidence="4" id="KW-0067">ATP-binding</keyword>
<dbReference type="Proteomes" id="UP001218218">
    <property type="component" value="Unassembled WGS sequence"/>
</dbReference>
<dbReference type="AlphaFoldDB" id="A0AAD7EM07"/>
<dbReference type="InterPro" id="IPR014001">
    <property type="entry name" value="Helicase_ATP-bd"/>
</dbReference>
<dbReference type="GO" id="GO:0003676">
    <property type="term" value="F:nucleic acid binding"/>
    <property type="evidence" value="ECO:0007669"/>
    <property type="project" value="InterPro"/>
</dbReference>
<evidence type="ECO:0000259" key="6">
    <source>
        <dbReference type="PROSITE" id="PS51192"/>
    </source>
</evidence>
<keyword evidence="9" id="KW-1185">Reference proteome</keyword>
<evidence type="ECO:0000259" key="7">
    <source>
        <dbReference type="PROSITE" id="PS51194"/>
    </source>
</evidence>
<keyword evidence="2" id="KW-0436">Ligase</keyword>
<dbReference type="SMART" id="SM00490">
    <property type="entry name" value="HELICc"/>
    <property type="match status" value="1"/>
</dbReference>
<dbReference type="Gene3D" id="3.40.50.300">
    <property type="entry name" value="P-loop containing nucleotide triphosphate hydrolases"/>
    <property type="match status" value="2"/>
</dbReference>
<feature type="region of interest" description="Disordered" evidence="5">
    <location>
        <begin position="862"/>
        <end position="883"/>
    </location>
</feature>
<dbReference type="PANTHER" id="PTHR11136:SF5">
    <property type="entry name" value="FOLYLPOLYGLUTAMATE SYNTHASE, MITOCHONDRIAL"/>
    <property type="match status" value="1"/>
</dbReference>
<dbReference type="SMART" id="SM00487">
    <property type="entry name" value="DEXDc"/>
    <property type="match status" value="1"/>
</dbReference>
<dbReference type="InterPro" id="IPR001650">
    <property type="entry name" value="Helicase_C-like"/>
</dbReference>
<organism evidence="8 9">
    <name type="scientific">Mycena albidolilacea</name>
    <dbReference type="NCBI Taxonomy" id="1033008"/>
    <lineage>
        <taxon>Eukaryota</taxon>
        <taxon>Fungi</taxon>
        <taxon>Dikarya</taxon>
        <taxon>Basidiomycota</taxon>
        <taxon>Agaricomycotina</taxon>
        <taxon>Agaricomycetes</taxon>
        <taxon>Agaricomycetidae</taxon>
        <taxon>Agaricales</taxon>
        <taxon>Marasmiineae</taxon>
        <taxon>Mycenaceae</taxon>
        <taxon>Mycena</taxon>
    </lineage>
</organism>
<sequence>MVRLLSFLSRLPPPSPPPLQLALVQWRQHLFTPLQPPVTSAILRMVAQPYIRSSVFAIPEMIEYLGIIGYKPADLNALNVIHITGMKGKGSTSAFKDSILHETHPEWTTGEWEYRRHVSLWNVLRTLHFSSSGHLWDRINENKTRVETTPDKPGYFRFMTLVAYHAFLSLKVDVSILEVGVGGAHDSTNIVPKPVVTGITSLGIDHVSVLSHTLAEIVWQKGGIYKEGVLVFTVDQPAEGLDVLRQQCFLIWFDSDSTLSKIGCSVQIPVACAVSPDLVNSNNTPWKIGGSVPTPAACAVSPDLVDSDNTSWKILCNPVVEARAENVDSDNKSWEIHDTHEEVDAANTSRTIGSNEARAVPIPNLVDGGSLTEVLLWPLYAADYRGACHCPAAVDAGNDSWTIKNAEHAMPTPAAVDANNDTWTIKNAKHDAPTPAAAGVAAHDYVERVATALHFPGLPDSQPVPMAPRYSWRSTHGHHTITTIVKKLIPQWENGLYPAQHDLVARILNGQDVLCSMATGGGKSALFSVPILISREMARNSHLYPDLPTCALPQGIVITPTNGLLLQVLELKKIGVSALAYCHDTVTEARMTGRNLVKEIMECKTWNVVCVDPEHLRDKAWREITASDTYRANIVYSSVDEAHLINEWGADFRKLFKHIGRFFRGCLPSSISIFALSATLQPGSATKSVLSSLGMLGDDFYVFRSSNEHPNTQFIMEPLQHGIGGKIFPQLLDYLNSHRKAVVHCRTIDDVLCVFLYLWKLLPPGPHQLRRLKMYHSLRDAEENQEILRLLDEDVECQVVIATIAFANGLNVKSLLDSILLGFPDTVDQLWQEKGRVGRDTQTAAHGVVLFQQSALAAAEKQIAGDSRSDTRPTAKSKTKRAAKPLAQEKAEILTEKICDIAAFNRIYKNLPIETSYLDCISAERRFPCFLCAARSNITLVFSALPLPPGIELPLLVAPPAADPPSALNKKLRLTKKECELAEAALLEFSGTVHRAERKLPANRNRPKSSFFPTSIIRSILNVLLTLDSLENLEVLLTSWVFAIGYRVRLYAVVRGIQATISSHRETARLERNAKQRATRQKKKAVYHSESEDEVKEEESVEESSSEEEVDHPRSSPIPPPPKRTRRVLEDVTNDE</sequence>
<feature type="compositionally biased region" description="Basic residues" evidence="5">
    <location>
        <begin position="1075"/>
        <end position="1086"/>
    </location>
</feature>
<dbReference type="GO" id="GO:0005829">
    <property type="term" value="C:cytosol"/>
    <property type="evidence" value="ECO:0007669"/>
    <property type="project" value="TreeGrafter"/>
</dbReference>
<dbReference type="GO" id="GO:0004326">
    <property type="term" value="F:tetrahydrofolylpolyglutamate synthase activity"/>
    <property type="evidence" value="ECO:0007669"/>
    <property type="project" value="InterPro"/>
</dbReference>
<dbReference type="GO" id="GO:0005739">
    <property type="term" value="C:mitochondrion"/>
    <property type="evidence" value="ECO:0007669"/>
    <property type="project" value="TreeGrafter"/>
</dbReference>
<comment type="caution">
    <text evidence="8">The sequence shown here is derived from an EMBL/GenBank/DDBJ whole genome shotgun (WGS) entry which is preliminary data.</text>
</comment>
<feature type="region of interest" description="Disordered" evidence="5">
    <location>
        <begin position="1070"/>
        <end position="1136"/>
    </location>
</feature>
<keyword evidence="3" id="KW-0547">Nucleotide-binding</keyword>
<evidence type="ECO:0000256" key="2">
    <source>
        <dbReference type="ARBA" id="ARBA00022598"/>
    </source>
</evidence>
<evidence type="ECO:0000256" key="5">
    <source>
        <dbReference type="SAM" id="MobiDB-lite"/>
    </source>
</evidence>
<accession>A0AAD7EM07</accession>
<dbReference type="PROSITE" id="PS51194">
    <property type="entry name" value="HELICASE_CTER"/>
    <property type="match status" value="1"/>
</dbReference>
<gene>
    <name evidence="8" type="ORF">DFH08DRAFT_1013949</name>
</gene>
<dbReference type="InterPro" id="IPR018109">
    <property type="entry name" value="Folylpolyglutamate_synth_CS"/>
</dbReference>
<dbReference type="PROSITE" id="PS51192">
    <property type="entry name" value="HELICASE_ATP_BIND_1"/>
    <property type="match status" value="1"/>
</dbReference>
<dbReference type="InterPro" id="IPR011545">
    <property type="entry name" value="DEAD/DEAH_box_helicase_dom"/>
</dbReference>
<dbReference type="Pfam" id="PF00270">
    <property type="entry name" value="DEAD"/>
    <property type="match status" value="1"/>
</dbReference>
<dbReference type="Pfam" id="PF00271">
    <property type="entry name" value="Helicase_C"/>
    <property type="match status" value="1"/>
</dbReference>
<reference evidence="8" key="1">
    <citation type="submission" date="2023-03" db="EMBL/GenBank/DDBJ databases">
        <title>Massive genome expansion in bonnet fungi (Mycena s.s.) driven by repeated elements and novel gene families across ecological guilds.</title>
        <authorList>
            <consortium name="Lawrence Berkeley National Laboratory"/>
            <person name="Harder C.B."/>
            <person name="Miyauchi S."/>
            <person name="Viragh M."/>
            <person name="Kuo A."/>
            <person name="Thoen E."/>
            <person name="Andreopoulos B."/>
            <person name="Lu D."/>
            <person name="Skrede I."/>
            <person name="Drula E."/>
            <person name="Henrissat B."/>
            <person name="Morin E."/>
            <person name="Kohler A."/>
            <person name="Barry K."/>
            <person name="LaButti K."/>
            <person name="Morin E."/>
            <person name="Salamov A."/>
            <person name="Lipzen A."/>
            <person name="Mereny Z."/>
            <person name="Hegedus B."/>
            <person name="Baldrian P."/>
            <person name="Stursova M."/>
            <person name="Weitz H."/>
            <person name="Taylor A."/>
            <person name="Grigoriev I.V."/>
            <person name="Nagy L.G."/>
            <person name="Martin F."/>
            <person name="Kauserud H."/>
        </authorList>
    </citation>
    <scope>NUCLEOTIDE SEQUENCE</scope>
    <source>
        <strain evidence="8">CBHHK002</strain>
    </source>
</reference>
<dbReference type="Gene3D" id="3.40.1190.10">
    <property type="entry name" value="Mur-like, catalytic domain"/>
    <property type="match status" value="1"/>
</dbReference>
<feature type="domain" description="Helicase C-terminal" evidence="7">
    <location>
        <begin position="727"/>
        <end position="879"/>
    </location>
</feature>
<comment type="similarity">
    <text evidence="1">Belongs to the folylpolyglutamate synthase family.</text>
</comment>
<dbReference type="EMBL" id="JARIHO010000028">
    <property type="protein sequence ID" value="KAJ7339126.1"/>
    <property type="molecule type" value="Genomic_DNA"/>
</dbReference>
<evidence type="ECO:0000256" key="3">
    <source>
        <dbReference type="ARBA" id="ARBA00022741"/>
    </source>
</evidence>
<evidence type="ECO:0008006" key="10">
    <source>
        <dbReference type="Google" id="ProtNLM"/>
    </source>
</evidence>
<protein>
    <recommendedName>
        <fullName evidence="10">P-loop containing nucleoside triphosphate hydrolase protein</fullName>
    </recommendedName>
</protein>
<evidence type="ECO:0000313" key="9">
    <source>
        <dbReference type="Proteomes" id="UP001218218"/>
    </source>
</evidence>
<dbReference type="SUPFAM" id="SSF53623">
    <property type="entry name" value="MurD-like peptide ligases, catalytic domain"/>
    <property type="match status" value="1"/>
</dbReference>